<keyword evidence="3 10" id="KW-0812">Transmembrane</keyword>
<feature type="transmembrane region" description="Helical" evidence="10">
    <location>
        <begin position="1627"/>
        <end position="1652"/>
    </location>
</feature>
<evidence type="ECO:0000256" key="6">
    <source>
        <dbReference type="ARBA" id="ARBA00023136"/>
    </source>
</evidence>
<dbReference type="Pfam" id="PF20519">
    <property type="entry name" value="Polycystin_dom"/>
    <property type="match status" value="1"/>
</dbReference>
<protein>
    <recommendedName>
        <fullName evidence="11">PLAT domain-containing protein</fullName>
    </recommendedName>
</protein>
<comment type="caution">
    <text evidence="12">The sequence shown here is derived from an EMBL/GenBank/DDBJ whole genome shotgun (WGS) entry which is preliminary data.</text>
</comment>
<gene>
    <name evidence="12" type="ORF">BaRGS_00035465</name>
</gene>
<evidence type="ECO:0000256" key="3">
    <source>
        <dbReference type="ARBA" id="ARBA00022692"/>
    </source>
</evidence>
<evidence type="ECO:0000313" key="12">
    <source>
        <dbReference type="EMBL" id="KAK7471881.1"/>
    </source>
</evidence>
<keyword evidence="7" id="KW-0325">Glycoprotein</keyword>
<feature type="transmembrane region" description="Helical" evidence="10">
    <location>
        <begin position="1233"/>
        <end position="1257"/>
    </location>
</feature>
<organism evidence="12 13">
    <name type="scientific">Batillaria attramentaria</name>
    <dbReference type="NCBI Taxonomy" id="370345"/>
    <lineage>
        <taxon>Eukaryota</taxon>
        <taxon>Metazoa</taxon>
        <taxon>Spiralia</taxon>
        <taxon>Lophotrochozoa</taxon>
        <taxon>Mollusca</taxon>
        <taxon>Gastropoda</taxon>
        <taxon>Caenogastropoda</taxon>
        <taxon>Sorbeoconcha</taxon>
        <taxon>Cerithioidea</taxon>
        <taxon>Batillariidae</taxon>
        <taxon>Batillaria</taxon>
    </lineage>
</organism>
<dbReference type="InterPro" id="IPR036392">
    <property type="entry name" value="PLAT/LH2_dom_sf"/>
</dbReference>
<feature type="domain" description="PLAT" evidence="11">
    <location>
        <begin position="800"/>
        <end position="919"/>
    </location>
</feature>
<keyword evidence="6 10" id="KW-0472">Membrane</keyword>
<accession>A0ABD0JEL2</accession>
<dbReference type="FunFam" id="2.60.60.20:FF:000022">
    <property type="entry name" value="Uncharacterized protein"/>
    <property type="match status" value="1"/>
</dbReference>
<evidence type="ECO:0000256" key="8">
    <source>
        <dbReference type="PIRSR" id="PIRSR603915-2"/>
    </source>
</evidence>
<dbReference type="PRINTS" id="PR01433">
    <property type="entry name" value="POLYCYSTIN2"/>
</dbReference>
<feature type="transmembrane region" description="Helical" evidence="10">
    <location>
        <begin position="1533"/>
        <end position="1555"/>
    </location>
</feature>
<dbReference type="Pfam" id="PF02010">
    <property type="entry name" value="REJ"/>
    <property type="match status" value="1"/>
</dbReference>
<feature type="disulfide bond" evidence="8">
    <location>
        <begin position="1347"/>
        <end position="1360"/>
    </location>
</feature>
<feature type="transmembrane region" description="Helical" evidence="10">
    <location>
        <begin position="961"/>
        <end position="983"/>
    </location>
</feature>
<evidence type="ECO:0000256" key="5">
    <source>
        <dbReference type="ARBA" id="ARBA00022989"/>
    </source>
</evidence>
<dbReference type="SMART" id="SM00308">
    <property type="entry name" value="LH2"/>
    <property type="match status" value="1"/>
</dbReference>
<dbReference type="PANTHER" id="PTHR10877">
    <property type="entry name" value="POLYCYSTIN FAMILY MEMBER"/>
    <property type="match status" value="1"/>
</dbReference>
<dbReference type="Proteomes" id="UP001519460">
    <property type="component" value="Unassembled WGS sequence"/>
</dbReference>
<keyword evidence="5 10" id="KW-1133">Transmembrane helix</keyword>
<evidence type="ECO:0000256" key="4">
    <source>
        <dbReference type="ARBA" id="ARBA00022729"/>
    </source>
</evidence>
<evidence type="ECO:0000313" key="13">
    <source>
        <dbReference type="Proteomes" id="UP001519460"/>
    </source>
</evidence>
<dbReference type="InterPro" id="IPR013122">
    <property type="entry name" value="PKD1_2_channel"/>
</dbReference>
<keyword evidence="4" id="KW-0732">Signal</keyword>
<sequence length="1801" mass="203053">MYTYRWSLSIADFRWVNTGGWRPLREIDITVNNKVTGLNTPELAIAPELLSDYDSEYKTSRFKAECTLKDNGTAAGKAAVYLTLNTPPHGGNCSIEPKEMHATTEKLFAIECADWEDDTGIAKFEFFSTNGDGSDHQLTWVVSQKSRVSLKVSVPQGLKHLDYTSSVYVVVRDVTPAPAKDACSLIKKLPVDQNSTLAKKSAEGDLIHFTEFANSVTSIVNSDRLEGACLSGSNATDAMRDEGLEETTSTTPQTTTETAYLEYRGELQRDNRAKLREKLLELMLNLPLNDVLSMDQIAAAMRDTLKFPDEVTNEAQNLVMEMMLRMSERLADDESVTREERMKNLKFMIGAQGSSLAAGGTSGFTATLTMLDRAKNTEYFDDYDEESDDCVDLHPKGIDEAVQAQKARANCILTRRNSTQMVQKATTVKERILASFQNNSVQLETDEFTTEYQQTTLSKTNSTTIRGKRLKLQNSSASAEFSEDIADFLSDASIGDNDSLVLELTQNEDVPLRYSEGAKKLAKTSAIVTVGVLKTPADGSKSTYISMKPKARRSRVTRDAKKTDVQFVVVFSQGYMPDHHVGHCDAAFLVPANLTDTERALCRTVMLGNTKIGTAFVGVRQLLPNETNMDVSDCKLPRYWTNSTEFLHSNVTEAGEVTSAHVTSAHVTSAAGLIFSKSTEAAGVTPAIDFSSVTVSPDPSVTSNYSINMFTTACYGRSEVDEDWNSEGLTVRWSVAPNRIDWNYVFGNLDFDKNPTIYVTQIVIVLLYILAVVKARRKDKRDIELLGFAPLMDNDPNDKYFYEIEVVTGMRSNAGTKSKVYFVLSGEEEESEVREFADNKRPIFQRGSTNGFLMATPRPLGEIHYARIWHDNSGKGKFGGWYLSHVTVRDVQTGEKWMFIANKWFSVEEDDGKVDRILYSSSREQMTEFSHRFKQTSKRNMTDEHLWFSVLARPPQSRFTCVQRVSCCVCLLYLSMLASAMFYKGEDSSSAATAESLHYGPFVMSYEQLYKGVMCNLIVFPASFFIITLFRKARPRHKANVTPTGTFDNSQVSVRFDNAKMDRKSVNDVECGSGASSSMTSVPENSLATKKKKKLSLPWWCRLVAWFLLIACTVVSAFFVTAYGIMFGDDKSRKWITSLLVSFVMSVFITQPVKVFLFAIIVSLFLKEPSDADDTEEKDDEDVTKSTMLGKDELPLHEMNTDKTAAAHRDKAQCKPPSKTELKKARRRRMQEVEMWAAVREVVIYAIYISLLLLISYRTCTANTFLYKDTMERVFIKSTDTAISFDQIRNVEDFWAWAKSGLVNGLRAGPYYNNFPPFMLRGFVNDKVSKIVGYATMRQLRTGQDQCVMDRRVMATIRECNAGYEIKKQEEGEFDISWKPRTANSTVNDTAEWYRYSPADELNGYPHLGRLAVYSGGGYVVRLLGSRPDLADLMNRLEKEKWIDRYTRAVIVEFTTYNAQVNLFGIATIIAEFAPSGGVVQEYHFEPALLLPYVTTSFYIQVACEILYCLIIVFFIVRLLMVLVKEKAEFFYCFWNLVDLSIISLSISAIVIYFYRLYETKRLVQKFKDTQGVDYINFQYVRYWNELFGYMVGWTVFLATLKFLPLIRFNEKMSLLGATLKKSSRSLIQFSVDIKYSSFISSVVSGVLMMMGKFEIYKLVMAEPVLALIFFFLFVTCVTFIIVNMFVSILNDTFSAVRRDKALKNDLAIISFMFDRIKRMAGRGDNTSAATATVTPLDETPGEHVEDVQDPAVTAFPDRVDCLLRSLARYYGSRDDGDYQQQLAVLGRSAASRQGHSTPRL</sequence>
<dbReference type="EMBL" id="JACVVK020000475">
    <property type="protein sequence ID" value="KAK7471881.1"/>
    <property type="molecule type" value="Genomic_DNA"/>
</dbReference>
<dbReference type="Gene3D" id="2.60.60.20">
    <property type="entry name" value="PLAT/LH2 domain"/>
    <property type="match status" value="1"/>
</dbReference>
<dbReference type="PROSITE" id="PS50095">
    <property type="entry name" value="PLAT"/>
    <property type="match status" value="1"/>
</dbReference>
<evidence type="ECO:0000256" key="9">
    <source>
        <dbReference type="PROSITE-ProRule" id="PRU00152"/>
    </source>
</evidence>
<feature type="transmembrane region" description="Helical" evidence="10">
    <location>
        <begin position="1139"/>
        <end position="1166"/>
    </location>
</feature>
<feature type="transmembrane region" description="Helical" evidence="10">
    <location>
        <begin position="1664"/>
        <end position="1690"/>
    </location>
</feature>
<feature type="transmembrane region" description="Helical" evidence="10">
    <location>
        <begin position="1587"/>
        <end position="1607"/>
    </location>
</feature>
<dbReference type="Pfam" id="PF01477">
    <property type="entry name" value="PLAT"/>
    <property type="match status" value="1"/>
</dbReference>
<dbReference type="InterPro" id="IPR002859">
    <property type="entry name" value="PKD/REJ-like"/>
</dbReference>
<feature type="transmembrane region" description="Helical" evidence="10">
    <location>
        <begin position="1009"/>
        <end position="1030"/>
    </location>
</feature>
<dbReference type="PANTHER" id="PTHR10877:SF150">
    <property type="entry name" value="REJ DOMAIN-CONTAINING PROTEIN"/>
    <property type="match status" value="1"/>
</dbReference>
<reference evidence="12 13" key="1">
    <citation type="journal article" date="2023" name="Sci. Data">
        <title>Genome assembly of the Korean intertidal mud-creeper Batillaria attramentaria.</title>
        <authorList>
            <person name="Patra A.K."/>
            <person name="Ho P.T."/>
            <person name="Jun S."/>
            <person name="Lee S.J."/>
            <person name="Kim Y."/>
            <person name="Won Y.J."/>
        </authorList>
    </citation>
    <scope>NUCLEOTIDE SEQUENCE [LARGE SCALE GENOMIC DNA]</scope>
    <source>
        <strain evidence="12">Wonlab-2016</strain>
    </source>
</reference>
<comment type="similarity">
    <text evidence="2">Belongs to the polycystin family.</text>
</comment>
<dbReference type="InterPro" id="IPR001024">
    <property type="entry name" value="PLAT/LH2_dom"/>
</dbReference>
<feature type="transmembrane region" description="Helical" evidence="10">
    <location>
        <begin position="1099"/>
        <end position="1127"/>
    </location>
</feature>
<dbReference type="GO" id="GO:0016020">
    <property type="term" value="C:membrane"/>
    <property type="evidence" value="ECO:0007669"/>
    <property type="project" value="UniProtKB-SubCell"/>
</dbReference>
<dbReference type="InterPro" id="IPR003915">
    <property type="entry name" value="PKD_2"/>
</dbReference>
<keyword evidence="13" id="KW-1185">Reference proteome</keyword>
<proteinExistence type="inferred from homology"/>
<name>A0ABD0JEL2_9CAEN</name>
<feature type="transmembrane region" description="Helical" evidence="10">
    <location>
        <begin position="756"/>
        <end position="773"/>
    </location>
</feature>
<comment type="caution">
    <text evidence="9">Lacks conserved residue(s) required for the propagation of feature annotation.</text>
</comment>
<dbReference type="InterPro" id="IPR046791">
    <property type="entry name" value="Polycystin_dom"/>
</dbReference>
<evidence type="ECO:0000256" key="10">
    <source>
        <dbReference type="SAM" id="Phobius"/>
    </source>
</evidence>
<feature type="transmembrane region" description="Helical" evidence="10">
    <location>
        <begin position="1498"/>
        <end position="1521"/>
    </location>
</feature>
<dbReference type="Pfam" id="PF08016">
    <property type="entry name" value="PKD_channel"/>
    <property type="match status" value="2"/>
</dbReference>
<evidence type="ECO:0000256" key="1">
    <source>
        <dbReference type="ARBA" id="ARBA00004141"/>
    </source>
</evidence>
<evidence type="ECO:0000259" key="11">
    <source>
        <dbReference type="PROSITE" id="PS50095"/>
    </source>
</evidence>
<evidence type="ECO:0000256" key="7">
    <source>
        <dbReference type="ARBA" id="ARBA00023180"/>
    </source>
</evidence>
<dbReference type="SUPFAM" id="SSF49723">
    <property type="entry name" value="Lipase/lipooxygenase domain (PLAT/LH2 domain)"/>
    <property type="match status" value="1"/>
</dbReference>
<comment type="subcellular location">
    <subcellularLocation>
        <location evidence="1">Membrane</location>
        <topology evidence="1">Multi-pass membrane protein</topology>
    </subcellularLocation>
</comment>
<evidence type="ECO:0000256" key="2">
    <source>
        <dbReference type="ARBA" id="ARBA00007200"/>
    </source>
</evidence>
<dbReference type="InterPro" id="IPR051223">
    <property type="entry name" value="Polycystin"/>
</dbReference>